<dbReference type="GeneID" id="27684618"/>
<keyword evidence="7" id="KW-0239">DNA-directed DNA polymerase</keyword>
<evidence type="ECO:0000256" key="3">
    <source>
        <dbReference type="ARBA" id="ARBA00014385"/>
    </source>
</evidence>
<dbReference type="InterPro" id="IPR043502">
    <property type="entry name" value="DNA/RNA_pol_sf"/>
</dbReference>
<dbReference type="Gene3D" id="3.90.1600.10">
    <property type="entry name" value="Palm domain of DNA polymerase"/>
    <property type="match status" value="1"/>
</dbReference>
<comment type="similarity">
    <text evidence="1">Belongs to the DNA polymerase type-B family.</text>
</comment>
<evidence type="ECO:0000256" key="2">
    <source>
        <dbReference type="ARBA" id="ARBA00012417"/>
    </source>
</evidence>
<dbReference type="OMA" id="CEAREEM"/>
<reference evidence="12 13" key="1">
    <citation type="submission" date="2009-08" db="EMBL/GenBank/DDBJ databases">
        <title>The Genome Sequence of Spizellomyces punctatus strain DAOM BR117.</title>
        <authorList>
            <consortium name="The Broad Institute Genome Sequencing Platform"/>
            <person name="Russ C."/>
            <person name="Cuomo C."/>
            <person name="Shea T."/>
            <person name="Young S.K."/>
            <person name="Zeng Q."/>
            <person name="Koehrsen M."/>
            <person name="Haas B."/>
            <person name="Borodovsky M."/>
            <person name="Guigo R."/>
            <person name="Alvarado L."/>
            <person name="Berlin A."/>
            <person name="Bochicchio J."/>
            <person name="Borenstein D."/>
            <person name="Chapman S."/>
            <person name="Chen Z."/>
            <person name="Engels R."/>
            <person name="Freedman E."/>
            <person name="Gellesch M."/>
            <person name="Goldberg J."/>
            <person name="Griggs A."/>
            <person name="Gujja S."/>
            <person name="Heiman D."/>
            <person name="Hepburn T."/>
            <person name="Howarth C."/>
            <person name="Jen D."/>
            <person name="Larson L."/>
            <person name="Lewis B."/>
            <person name="Mehta T."/>
            <person name="Park D."/>
            <person name="Pearson M."/>
            <person name="Roberts A."/>
            <person name="Saif S."/>
            <person name="Shenoy N."/>
            <person name="Sisk P."/>
            <person name="Stolte C."/>
            <person name="Sykes S."/>
            <person name="Thomson T."/>
            <person name="Walk T."/>
            <person name="White J."/>
            <person name="Yandava C."/>
            <person name="Burger G."/>
            <person name="Gray M.W."/>
            <person name="Holland P.W.H."/>
            <person name="King N."/>
            <person name="Lang F.B.F."/>
            <person name="Roger A.J."/>
            <person name="Ruiz-Trillo I."/>
            <person name="Lander E."/>
            <person name="Nusbaum C."/>
        </authorList>
    </citation>
    <scope>NUCLEOTIDE SEQUENCE [LARGE SCALE GENOMIC DNA]</scope>
    <source>
        <strain evidence="12 13">DAOM BR117</strain>
    </source>
</reference>
<dbReference type="Proteomes" id="UP000053201">
    <property type="component" value="Unassembled WGS sequence"/>
</dbReference>
<accession>A0A0L0HQT5</accession>
<dbReference type="VEuPathDB" id="FungiDB:SPPG_00918"/>
<dbReference type="InterPro" id="IPR012337">
    <property type="entry name" value="RNaseH-like_sf"/>
</dbReference>
<dbReference type="GO" id="GO:0003677">
    <property type="term" value="F:DNA binding"/>
    <property type="evidence" value="ECO:0007669"/>
    <property type="project" value="UniProtKB-KW"/>
</dbReference>
<dbReference type="SUPFAM" id="SSF56672">
    <property type="entry name" value="DNA/RNA polymerases"/>
    <property type="match status" value="1"/>
</dbReference>
<dbReference type="GO" id="GO:0000166">
    <property type="term" value="F:nucleotide binding"/>
    <property type="evidence" value="ECO:0007669"/>
    <property type="project" value="InterPro"/>
</dbReference>
<dbReference type="InterPro" id="IPR023211">
    <property type="entry name" value="DNA_pol_palm_dom_sf"/>
</dbReference>
<dbReference type="InterPro" id="IPR036397">
    <property type="entry name" value="RNaseH_sf"/>
</dbReference>
<keyword evidence="5" id="KW-0548">Nucleotidyltransferase</keyword>
<evidence type="ECO:0000313" key="13">
    <source>
        <dbReference type="Proteomes" id="UP000053201"/>
    </source>
</evidence>
<keyword evidence="4" id="KW-0808">Transferase</keyword>
<protein>
    <recommendedName>
        <fullName evidence="3">Probable DNA polymerase</fullName>
        <ecNumber evidence="2">2.7.7.7</ecNumber>
    </recommendedName>
</protein>
<gene>
    <name evidence="12" type="ORF">SPPG_00918</name>
</gene>
<dbReference type="GO" id="GO:0003887">
    <property type="term" value="F:DNA-directed DNA polymerase activity"/>
    <property type="evidence" value="ECO:0007669"/>
    <property type="project" value="UniProtKB-KW"/>
</dbReference>
<dbReference type="InterPro" id="IPR004868">
    <property type="entry name" value="DNA-dir_DNA_pol_B_mt/vir"/>
</dbReference>
<proteinExistence type="inferred from homology"/>
<evidence type="ECO:0000256" key="10">
    <source>
        <dbReference type="SAM" id="MobiDB-lite"/>
    </source>
</evidence>
<dbReference type="InParanoid" id="A0A0L0HQT5"/>
<dbReference type="STRING" id="645134.A0A0L0HQT5"/>
<dbReference type="eggNOG" id="ENOG502QQ9V">
    <property type="taxonomic scope" value="Eukaryota"/>
</dbReference>
<dbReference type="AlphaFoldDB" id="A0A0L0HQT5"/>
<evidence type="ECO:0000256" key="7">
    <source>
        <dbReference type="ARBA" id="ARBA00022932"/>
    </source>
</evidence>
<evidence type="ECO:0000256" key="4">
    <source>
        <dbReference type="ARBA" id="ARBA00022679"/>
    </source>
</evidence>
<evidence type="ECO:0000259" key="11">
    <source>
        <dbReference type="Pfam" id="PF03175"/>
    </source>
</evidence>
<dbReference type="EC" id="2.7.7.7" evidence="2"/>
<dbReference type="GO" id="GO:0006260">
    <property type="term" value="P:DNA replication"/>
    <property type="evidence" value="ECO:0007669"/>
    <property type="project" value="UniProtKB-KW"/>
</dbReference>
<feature type="domain" description="DNA-directed DNA polymerase family B mitochondria/virus" evidence="11">
    <location>
        <begin position="525"/>
        <end position="802"/>
    </location>
</feature>
<evidence type="ECO:0000256" key="9">
    <source>
        <dbReference type="ARBA" id="ARBA00049244"/>
    </source>
</evidence>
<organism evidence="12 13">
    <name type="scientific">Spizellomyces punctatus (strain DAOM BR117)</name>
    <dbReference type="NCBI Taxonomy" id="645134"/>
    <lineage>
        <taxon>Eukaryota</taxon>
        <taxon>Fungi</taxon>
        <taxon>Fungi incertae sedis</taxon>
        <taxon>Chytridiomycota</taxon>
        <taxon>Chytridiomycota incertae sedis</taxon>
        <taxon>Chytridiomycetes</taxon>
        <taxon>Spizellomycetales</taxon>
        <taxon>Spizellomycetaceae</taxon>
        <taxon>Spizellomyces</taxon>
    </lineage>
</organism>
<dbReference type="Pfam" id="PF03175">
    <property type="entry name" value="DNA_pol_B_2"/>
    <property type="match status" value="1"/>
</dbReference>
<evidence type="ECO:0000256" key="8">
    <source>
        <dbReference type="ARBA" id="ARBA00023125"/>
    </source>
</evidence>
<keyword evidence="6" id="KW-0235">DNA replication</keyword>
<dbReference type="RefSeq" id="XP_016611472.1">
    <property type="nucleotide sequence ID" value="XM_016749246.1"/>
</dbReference>
<dbReference type="PANTHER" id="PTHR33568:SF3">
    <property type="entry name" value="DNA-DIRECTED DNA POLYMERASE"/>
    <property type="match status" value="1"/>
</dbReference>
<name>A0A0L0HQT5_SPIPD</name>
<dbReference type="PANTHER" id="PTHR33568">
    <property type="entry name" value="DNA POLYMERASE"/>
    <property type="match status" value="1"/>
</dbReference>
<dbReference type="OrthoDB" id="6751099at2759"/>
<keyword evidence="13" id="KW-1185">Reference proteome</keyword>
<dbReference type="EMBL" id="KQ257451">
    <property type="protein sequence ID" value="KND03433.1"/>
    <property type="molecule type" value="Genomic_DNA"/>
</dbReference>
<sequence length="1240" mass="142163">MSFFRDSNRSTPRSASTPSLPERRPEYVLDVDRHTVTGRPLSVSFEYIITPLEKSQFDDNTLLRTLASIMRHEIVRAVTTWRSDLTVDHINATAMGYMQGSTLDGSLTVNQDPIRVGALDVAYFNNFLNILENVYQADVGISDIQWTYILDPNAMIHGSGGKCIKPPFKMDTDRGVGRTWLQHTLEDGTPINCAAYALHMLLEWDRKHYRSKANMLSFNRGAYTLQRELGFDDEVTLEQVGRIVELERFTTYRLTILMNSHHQKVFRQHTYAGKDFVFDHDDISKCLYLAMDVNQTHFAAVRSPQELLLKSRNQRNYTFCHACVELFLQTTPHSACVAPRPINTVTADMRPTKRPKTMKKCRECGEYGEHDCPNKRCKVCRVPYAKTSLHRCILLKDPERPSSMVFEGSSEEIDQDQTVEDFVSSEAVDEDDSPKTYKLWAYDIESRMQIVEDKYTLVMESDVDHPDHFARHDDGTVVTRWEKIHQHVPNLVVFKNVFEGEVETYFGDDCLKRFLRRMFSDNSARHIIIAHNASGYDSRFLYEEACKEFGHDSPIKPIMRGNKIVHFTLGWCTFIDSMLHLQGSLKSLAIDFLGADCGMRKGYFPHLFNSIENYNHTEGIPDKKYFDLPYTVLKQADLDAFNTWYDAQLGKPWNFMEELVAYCVNDVEILARVVEQYHTILSGKFGMSPWFNPTAPGYIHEVSVRKLCADITLPDPKTDQGLFMREIQRLAQTEFWAVLTYSEYWFARKALRGGRTDARKVYHHISDEDWNRGVRIRYVDIVSMYPYVQVANDYPVGYPTIHVYDDRYFPCYEHPETIPCEDCSINVKRRRVDRKLALDYAPNASPSIDVLMADETFFGFVAAKVKVPNMYHPVLPIFNPDTVKCTFPCGMVEGIFTSVEFKRAIEVGCELVELYRYDQYTKRPSLWGPLLKDLFVEKMASSKNTPSLAEQARLVASYERSFGMGEMVQESFDRWKNQPAYKKTFKIMLNSAWGKHAENPNLPMVHVLADGPVDDAERALFNNISTNNYHFKGYTRIGSRSVIKTTRNTGTVRVNLHKGYLPAACFVPAYGRLMLHEHLHKLGDRVLMHDTDSIVYIYDPDADYNIPEGDLWGEWAREDLDTQHGGIRTAVCMGPKTYGLRAADGETVVKCKGLSIKRATSALVNFDIMVDLVLEHLQDPASEASVVGVPQFTFVYKPGSGVFTKYFLKNFAFKPKDMKGTLDVTTGRLFPIGWQGPMII</sequence>
<dbReference type="SUPFAM" id="SSF53098">
    <property type="entry name" value="Ribonuclease H-like"/>
    <property type="match status" value="1"/>
</dbReference>
<keyword evidence="8" id="KW-0238">DNA-binding</keyword>
<comment type="catalytic activity">
    <reaction evidence="9">
        <text>DNA(n) + a 2'-deoxyribonucleoside 5'-triphosphate = DNA(n+1) + diphosphate</text>
        <dbReference type="Rhea" id="RHEA:22508"/>
        <dbReference type="Rhea" id="RHEA-COMP:17339"/>
        <dbReference type="Rhea" id="RHEA-COMP:17340"/>
        <dbReference type="ChEBI" id="CHEBI:33019"/>
        <dbReference type="ChEBI" id="CHEBI:61560"/>
        <dbReference type="ChEBI" id="CHEBI:173112"/>
        <dbReference type="EC" id="2.7.7.7"/>
    </reaction>
</comment>
<dbReference type="Gene3D" id="3.30.420.10">
    <property type="entry name" value="Ribonuclease H-like superfamily/Ribonuclease H"/>
    <property type="match status" value="1"/>
</dbReference>
<feature type="region of interest" description="Disordered" evidence="10">
    <location>
        <begin position="1"/>
        <end position="25"/>
    </location>
</feature>
<evidence type="ECO:0000256" key="1">
    <source>
        <dbReference type="ARBA" id="ARBA00005755"/>
    </source>
</evidence>
<evidence type="ECO:0000313" key="12">
    <source>
        <dbReference type="EMBL" id="KND03433.1"/>
    </source>
</evidence>
<evidence type="ECO:0000256" key="5">
    <source>
        <dbReference type="ARBA" id="ARBA00022695"/>
    </source>
</evidence>
<feature type="compositionally biased region" description="Polar residues" evidence="10">
    <location>
        <begin position="9"/>
        <end position="19"/>
    </location>
</feature>
<evidence type="ECO:0000256" key="6">
    <source>
        <dbReference type="ARBA" id="ARBA00022705"/>
    </source>
</evidence>